<dbReference type="SUPFAM" id="SSF141072">
    <property type="entry name" value="CalX-like"/>
    <property type="match status" value="1"/>
</dbReference>
<reference evidence="5 6" key="1">
    <citation type="submission" date="2015-08" db="EMBL/GenBank/DDBJ databases">
        <authorList>
            <person name="Babu N.S."/>
            <person name="Beckwith C.J."/>
            <person name="Beseler K.G."/>
            <person name="Brison A."/>
            <person name="Carone J.V."/>
            <person name="Caskin T.P."/>
            <person name="Diamond M."/>
            <person name="Durham M.E."/>
            <person name="Foxe J.M."/>
            <person name="Go M."/>
            <person name="Henderson B.A."/>
            <person name="Jones I.B."/>
            <person name="McGettigan J.A."/>
            <person name="Micheletti S.J."/>
            <person name="Nasrallah M.E."/>
            <person name="Ortiz D."/>
            <person name="Piller C.R."/>
            <person name="Privatt S.R."/>
            <person name="Schneider S.L."/>
            <person name="Sharp S."/>
            <person name="Smith T.C."/>
            <person name="Stanton J.D."/>
            <person name="Ullery H.E."/>
            <person name="Wilson R.J."/>
            <person name="Serrano M.G."/>
            <person name="Buck G."/>
            <person name="Lee V."/>
            <person name="Wang Y."/>
            <person name="Carvalho R."/>
            <person name="Voegtly L."/>
            <person name="Shi R."/>
            <person name="Duckworth R."/>
            <person name="Johnson A."/>
            <person name="Loviza R."/>
            <person name="Walstead R."/>
            <person name="Shah Z."/>
            <person name="Kiflezghi M."/>
            <person name="Wade K."/>
            <person name="Ball S.L."/>
            <person name="Bradley K.W."/>
            <person name="Asai D.J."/>
            <person name="Bowman C.A."/>
            <person name="Russell D.A."/>
            <person name="Pope W.H."/>
            <person name="Jacobs-Sera D."/>
            <person name="Hendrix R.W."/>
            <person name="Hatfull G.F."/>
        </authorList>
    </citation>
    <scope>NUCLEOTIDE SEQUENCE [LARGE SCALE GENOMIC DNA]</scope>
    <source>
        <strain evidence="5 6">DSM 27648</strain>
    </source>
</reference>
<dbReference type="KEGG" id="llu:AKJ09_09373"/>
<evidence type="ECO:0000313" key="5">
    <source>
        <dbReference type="EMBL" id="AKV02710.1"/>
    </source>
</evidence>
<keyword evidence="1" id="KW-0645">Protease</keyword>
<dbReference type="STRING" id="1391654.AKJ09_09373"/>
<accession>A0A0K1QBD7</accession>
<evidence type="ECO:0000313" key="6">
    <source>
        <dbReference type="Proteomes" id="UP000064967"/>
    </source>
</evidence>
<dbReference type="Gene3D" id="2.60.40.2030">
    <property type="match status" value="1"/>
</dbReference>
<keyword evidence="6" id="KW-1185">Reference proteome</keyword>
<dbReference type="SUPFAM" id="SSF49785">
    <property type="entry name" value="Galactose-binding domain-like"/>
    <property type="match status" value="1"/>
</dbReference>
<dbReference type="GO" id="GO:0006508">
    <property type="term" value="P:proteolysis"/>
    <property type="evidence" value="ECO:0007669"/>
    <property type="project" value="UniProtKB-KW"/>
</dbReference>
<name>A0A0K1QBD7_9BACT</name>
<evidence type="ECO:0000256" key="2">
    <source>
        <dbReference type="ARBA" id="ARBA00022801"/>
    </source>
</evidence>
<evidence type="ECO:0000256" key="3">
    <source>
        <dbReference type="SAM" id="SignalP"/>
    </source>
</evidence>
<gene>
    <name evidence="5" type="ORF">AKJ09_09373</name>
</gene>
<dbReference type="Proteomes" id="UP000064967">
    <property type="component" value="Chromosome"/>
</dbReference>
<dbReference type="Gene3D" id="2.60.120.260">
    <property type="entry name" value="Galactose-binding domain-like"/>
    <property type="match status" value="1"/>
</dbReference>
<evidence type="ECO:0000259" key="4">
    <source>
        <dbReference type="PROSITE" id="PS51829"/>
    </source>
</evidence>
<protein>
    <recommendedName>
        <fullName evidence="4">P/Homo B domain-containing protein</fullName>
    </recommendedName>
</protein>
<dbReference type="AlphaFoldDB" id="A0A0K1QBD7"/>
<organism evidence="5 6">
    <name type="scientific">Labilithrix luteola</name>
    <dbReference type="NCBI Taxonomy" id="1391654"/>
    <lineage>
        <taxon>Bacteria</taxon>
        <taxon>Pseudomonadati</taxon>
        <taxon>Myxococcota</taxon>
        <taxon>Polyangia</taxon>
        <taxon>Polyangiales</taxon>
        <taxon>Labilitrichaceae</taxon>
        <taxon>Labilithrix</taxon>
    </lineage>
</organism>
<keyword evidence="2" id="KW-0378">Hydrolase</keyword>
<proteinExistence type="predicted"/>
<dbReference type="EMBL" id="CP012333">
    <property type="protein sequence ID" value="AKV02710.1"/>
    <property type="molecule type" value="Genomic_DNA"/>
</dbReference>
<keyword evidence="3" id="KW-0732">Signal</keyword>
<dbReference type="InterPro" id="IPR002884">
    <property type="entry name" value="P_dom"/>
</dbReference>
<feature type="signal peptide" evidence="3">
    <location>
        <begin position="1"/>
        <end position="23"/>
    </location>
</feature>
<dbReference type="InterPro" id="IPR008979">
    <property type="entry name" value="Galactose-bd-like_sf"/>
</dbReference>
<dbReference type="PROSITE" id="PS51829">
    <property type="entry name" value="P_HOMO_B"/>
    <property type="match status" value="1"/>
</dbReference>
<sequence>MGRGTLALAVAGLIAFASPAAYAQSYTCIDSPLATSCDATLTDNATVTSSFAVLPGACDPQATIVSTGVHVKLSHQWVGDVSLTLIHPDGTQVLLMMRPGISTTDRYGCTGEDADITFTDGAAAQAAEQCNEAPPAIKGTGLPVNPLSILNGKPRNGTWSLRVADNAGFGIGAIDSWSLDLPCALPSVTAFASRPTAVAGGQPGQFTFARAGEPAGALAVKYAISGSAAPSTFASLTGTVTIPDGAASATVDVVPTGEITPYDTTVVATVEPSVVYAVGSPSSGTVTILPSVCGNGTVERGEQCDNGDANGSAGGKCAKDCTFVNDVGVIGGDAGAASSAPADDSSCGCRVQGRTSNTGGLGLVFGVLAFVGLALRRRRSGRSTGGLWTKLLALPFGLGALFAARSAEAAIGTLDNVPAATLLYPTFEVETGAGTNDTVITVQNSNAVAMLTNVTIWSELGVPVQHFQVYLTGYDVQSFSLRDLIVNGKIPRTATAGQDPTDTVSPHGPRSQDINYASCTGVLPAADLGADVIASLKAALTGKSAALLGNRCAGVDHGDTIARGYVTIDTVNNCTSRDPSVPGYFGPSGDATNQNALLGDFFMVDAATNHMQAQTAVHIEASSSDVRTSTTGRYTFYGRYVGWSAADNREPLAATWEVPFTTNETDVVVWRDSKVNQGAFTCGSLPSPLTNKGLLAFDMQESATDLGVLQPFKTSVSRVRVGSDALPVTSKNGTLVFSSNMPAAAGPSYDPTAAQSFAMAIHYPASRSGKLSKFGTNVAATAVDSAMRVNQSWPPSETYYDSSTNTVSYAKVPAMGVADVSPAATLLAPYFEVDPVDPAGVNTQIRVVNAFATAVLVRATLWTDYGIPTHRFNLYLTGFDSSVIDLRWIFQKGLVDLTASAGQDPSDKTSPRGMFSQDINFASCTGVLPPPRLSAADVADLVSAHTGKASPVRFGGQCVGASHGDAIARGYVTLDLVNQCSQHAPNDPGYFGAGGTGVATNQNNILGTYTIIDRNQHLSVADTLVHIQASATDSLTAAPGNPTFYGKFVNWSAADNREPLGTAWQSRFISSVGAGGLFNAFADGKTSFVVWRESAAITLPFTCGSTPSGFPLPVRSILEFDDEEHVTELSPNLGSFPLVAQRVSIADPSLAAVYTSGFLSADLRAPVGATGGPPTDPSRRGSFMSATHYAKAAGYQVLLGGLQVQ</sequence>
<feature type="domain" description="P/Homo B" evidence="4">
    <location>
        <begin position="17"/>
        <end position="190"/>
    </location>
</feature>
<dbReference type="GO" id="GO:0004252">
    <property type="term" value="F:serine-type endopeptidase activity"/>
    <property type="evidence" value="ECO:0007669"/>
    <property type="project" value="InterPro"/>
</dbReference>
<evidence type="ECO:0000256" key="1">
    <source>
        <dbReference type="ARBA" id="ARBA00022670"/>
    </source>
</evidence>
<feature type="chain" id="PRO_5005467190" description="P/Homo B domain-containing protein" evidence="3">
    <location>
        <begin position="24"/>
        <end position="1205"/>
    </location>
</feature>
<dbReference type="Pfam" id="PF01483">
    <property type="entry name" value="P_proprotein"/>
    <property type="match status" value="1"/>
</dbReference>
<dbReference type="InterPro" id="IPR038081">
    <property type="entry name" value="CalX-like_sf"/>
</dbReference>